<gene>
    <name evidence="2" type="ORF">DFR64_0928</name>
</gene>
<protein>
    <submittedName>
        <fullName evidence="2">Uncharacterized protein</fullName>
    </submittedName>
</protein>
<reference evidence="2 3" key="1">
    <citation type="submission" date="2018-08" db="EMBL/GenBank/DDBJ databases">
        <title>Genomic Encyclopedia of Type Strains, Phase IV (KMG-IV): sequencing the most valuable type-strain genomes for metagenomic binning, comparative biology and taxonomic classification.</title>
        <authorList>
            <person name="Goeker M."/>
        </authorList>
    </citation>
    <scope>NUCLEOTIDE SEQUENCE [LARGE SCALE GENOMIC DNA]</scope>
    <source>
        <strain evidence="2 3">DSM 23923</strain>
    </source>
</reference>
<keyword evidence="1" id="KW-1133">Transmembrane helix</keyword>
<accession>A0A347ZSU0</accession>
<evidence type="ECO:0000313" key="3">
    <source>
        <dbReference type="Proteomes" id="UP000256388"/>
    </source>
</evidence>
<keyword evidence="1" id="KW-0472">Membrane</keyword>
<keyword evidence="3" id="KW-1185">Reference proteome</keyword>
<evidence type="ECO:0000256" key="1">
    <source>
        <dbReference type="SAM" id="Phobius"/>
    </source>
</evidence>
<name>A0A347ZSU0_9CHLR</name>
<keyword evidence="1" id="KW-0812">Transmembrane</keyword>
<dbReference type="Proteomes" id="UP000256388">
    <property type="component" value="Unassembled WGS sequence"/>
</dbReference>
<dbReference type="EMBL" id="QUMS01000001">
    <property type="protein sequence ID" value="REG11055.1"/>
    <property type="molecule type" value="Genomic_DNA"/>
</dbReference>
<feature type="transmembrane region" description="Helical" evidence="1">
    <location>
        <begin position="9"/>
        <end position="27"/>
    </location>
</feature>
<dbReference type="AlphaFoldDB" id="A0A347ZSU0"/>
<feature type="transmembrane region" description="Helical" evidence="1">
    <location>
        <begin position="33"/>
        <end position="58"/>
    </location>
</feature>
<sequence length="336" mass="38076">MQLSRKQTPFFYFILTGILTLVQIILFSQAGSYWQIILLIAFAVLLSSIIFYILFFYIQPKASFFQSSFHWVQVLKTIFLHSNSLLSIKEGQIDQDYFLLNTKPRDACVYIHPDSAASIVNSRGDFRVVSSGFHELRFGESITTSFPLGMQTISCGPQEGENPFSKRKSGENYTSFHARHLRAQMVHSVTADHQEVFPVFTIQYCLCKDGEFISETLLDIAKLLSQNNMSGPASPAINAIITKQICAYWSARMQKAPLAAFLSGASGNSFQNILLDMNMYLNPAHSEKRPSSTAQLDNKPLAEIAHLKIPFIRVYLTNVWYLNMTYSSQEVMERTI</sequence>
<evidence type="ECO:0000313" key="2">
    <source>
        <dbReference type="EMBL" id="REG11055.1"/>
    </source>
</evidence>
<comment type="caution">
    <text evidence="2">The sequence shown here is derived from an EMBL/GenBank/DDBJ whole genome shotgun (WGS) entry which is preliminary data.</text>
</comment>
<proteinExistence type="predicted"/>
<organism evidence="2 3">
    <name type="scientific">Pelolinea submarina</name>
    <dbReference type="NCBI Taxonomy" id="913107"/>
    <lineage>
        <taxon>Bacteria</taxon>
        <taxon>Bacillati</taxon>
        <taxon>Chloroflexota</taxon>
        <taxon>Anaerolineae</taxon>
        <taxon>Anaerolineales</taxon>
        <taxon>Anaerolineaceae</taxon>
        <taxon>Pelolinea</taxon>
    </lineage>
</organism>